<sequence>MSPREEFPTKELEGTPSNDIGVIRESMMNILKESNKKKIDKKWRTNEFLSQLRGEEDEHEEFIDEVSAIRQATRESIQSQHE</sequence>
<accession>A0A7J8RBK9</accession>
<proteinExistence type="predicted"/>
<comment type="caution">
    <text evidence="1">The sequence shown here is derived from an EMBL/GenBank/DDBJ whole genome shotgun (WGS) entry which is preliminary data.</text>
</comment>
<gene>
    <name evidence="1" type="ORF">Godav_011671</name>
</gene>
<dbReference type="AlphaFoldDB" id="A0A7J8RBK9"/>
<name>A0A7J8RBK9_GOSDV</name>
<organism evidence="1 2">
    <name type="scientific">Gossypium davidsonii</name>
    <name type="common">Davidson's cotton</name>
    <name type="synonym">Gossypium klotzschianum subsp. davidsonii</name>
    <dbReference type="NCBI Taxonomy" id="34287"/>
    <lineage>
        <taxon>Eukaryota</taxon>
        <taxon>Viridiplantae</taxon>
        <taxon>Streptophyta</taxon>
        <taxon>Embryophyta</taxon>
        <taxon>Tracheophyta</taxon>
        <taxon>Spermatophyta</taxon>
        <taxon>Magnoliopsida</taxon>
        <taxon>eudicotyledons</taxon>
        <taxon>Gunneridae</taxon>
        <taxon>Pentapetalae</taxon>
        <taxon>rosids</taxon>
        <taxon>malvids</taxon>
        <taxon>Malvales</taxon>
        <taxon>Malvaceae</taxon>
        <taxon>Malvoideae</taxon>
        <taxon>Gossypium</taxon>
    </lineage>
</organism>
<dbReference type="Proteomes" id="UP000593561">
    <property type="component" value="Unassembled WGS sequence"/>
</dbReference>
<dbReference type="EMBL" id="JABFAC010000004">
    <property type="protein sequence ID" value="MBA0610930.1"/>
    <property type="molecule type" value="Genomic_DNA"/>
</dbReference>
<evidence type="ECO:0000313" key="2">
    <source>
        <dbReference type="Proteomes" id="UP000593561"/>
    </source>
</evidence>
<reference evidence="1 2" key="1">
    <citation type="journal article" date="2019" name="Genome Biol. Evol.">
        <title>Insights into the evolution of the New World diploid cottons (Gossypium, subgenus Houzingenia) based on genome sequencing.</title>
        <authorList>
            <person name="Grover C.E."/>
            <person name="Arick M.A. 2nd"/>
            <person name="Thrash A."/>
            <person name="Conover J.L."/>
            <person name="Sanders W.S."/>
            <person name="Peterson D.G."/>
            <person name="Frelichowski J.E."/>
            <person name="Scheffler J.A."/>
            <person name="Scheffler B.E."/>
            <person name="Wendel J.F."/>
        </authorList>
    </citation>
    <scope>NUCLEOTIDE SEQUENCE [LARGE SCALE GENOMIC DNA]</scope>
    <source>
        <strain evidence="1">27</strain>
        <tissue evidence="1">Leaf</tissue>
    </source>
</reference>
<protein>
    <submittedName>
        <fullName evidence="1">Uncharacterized protein</fullName>
    </submittedName>
</protein>
<evidence type="ECO:0000313" key="1">
    <source>
        <dbReference type="EMBL" id="MBA0610930.1"/>
    </source>
</evidence>
<keyword evidence="2" id="KW-1185">Reference proteome</keyword>